<dbReference type="SUPFAM" id="SSF103473">
    <property type="entry name" value="MFS general substrate transporter"/>
    <property type="match status" value="1"/>
</dbReference>
<dbReference type="PANTHER" id="PTHR23517">
    <property type="entry name" value="RESISTANCE PROTEIN MDTM, PUTATIVE-RELATED-RELATED"/>
    <property type="match status" value="1"/>
</dbReference>
<evidence type="ECO:0000256" key="6">
    <source>
        <dbReference type="ARBA" id="ARBA00023136"/>
    </source>
</evidence>
<dbReference type="InterPro" id="IPR050171">
    <property type="entry name" value="MFS_Transporters"/>
</dbReference>
<evidence type="ECO:0000256" key="2">
    <source>
        <dbReference type="ARBA" id="ARBA00022448"/>
    </source>
</evidence>
<evidence type="ECO:0000256" key="5">
    <source>
        <dbReference type="ARBA" id="ARBA00022989"/>
    </source>
</evidence>
<evidence type="ECO:0000313" key="9">
    <source>
        <dbReference type="EMBL" id="SOD98508.1"/>
    </source>
</evidence>
<dbReference type="EMBL" id="OCNK01000002">
    <property type="protein sequence ID" value="SOD98508.1"/>
    <property type="molecule type" value="Genomic_DNA"/>
</dbReference>
<dbReference type="Gene3D" id="1.20.1250.20">
    <property type="entry name" value="MFS general substrate transporter like domains"/>
    <property type="match status" value="2"/>
</dbReference>
<evidence type="ECO:0000313" key="10">
    <source>
        <dbReference type="Proteomes" id="UP000219482"/>
    </source>
</evidence>
<keyword evidence="2" id="KW-0813">Transport</keyword>
<dbReference type="AlphaFoldDB" id="A0A286GSJ8"/>
<feature type="transmembrane region" description="Helical" evidence="7">
    <location>
        <begin position="383"/>
        <end position="403"/>
    </location>
</feature>
<dbReference type="GO" id="GO:0022857">
    <property type="term" value="F:transmembrane transporter activity"/>
    <property type="evidence" value="ECO:0007669"/>
    <property type="project" value="InterPro"/>
</dbReference>
<feature type="transmembrane region" description="Helical" evidence="7">
    <location>
        <begin position="166"/>
        <end position="187"/>
    </location>
</feature>
<feature type="transmembrane region" description="Helical" evidence="7">
    <location>
        <begin position="250"/>
        <end position="271"/>
    </location>
</feature>
<keyword evidence="3" id="KW-1003">Cell membrane</keyword>
<feature type="domain" description="Major facilitator superfamily (MFS) profile" evidence="8">
    <location>
        <begin position="43"/>
        <end position="442"/>
    </location>
</feature>
<dbReference type="PANTHER" id="PTHR23517:SF3">
    <property type="entry name" value="INTEGRAL MEMBRANE TRANSPORT PROTEIN"/>
    <property type="match status" value="1"/>
</dbReference>
<dbReference type="GO" id="GO:0005886">
    <property type="term" value="C:plasma membrane"/>
    <property type="evidence" value="ECO:0007669"/>
    <property type="project" value="UniProtKB-SubCell"/>
</dbReference>
<dbReference type="CDD" id="cd06174">
    <property type="entry name" value="MFS"/>
    <property type="match status" value="1"/>
</dbReference>
<dbReference type="InterPro" id="IPR011701">
    <property type="entry name" value="MFS"/>
</dbReference>
<comment type="subcellular location">
    <subcellularLocation>
        <location evidence="1">Cell membrane</location>
        <topology evidence="1">Multi-pass membrane protein</topology>
    </subcellularLocation>
</comment>
<evidence type="ECO:0000256" key="7">
    <source>
        <dbReference type="SAM" id="Phobius"/>
    </source>
</evidence>
<feature type="transmembrane region" description="Helical" evidence="7">
    <location>
        <begin position="316"/>
        <end position="335"/>
    </location>
</feature>
<keyword evidence="4 7" id="KW-0812">Transmembrane</keyword>
<evidence type="ECO:0000256" key="1">
    <source>
        <dbReference type="ARBA" id="ARBA00004651"/>
    </source>
</evidence>
<dbReference type="InterPro" id="IPR036259">
    <property type="entry name" value="MFS_trans_sf"/>
</dbReference>
<evidence type="ECO:0000256" key="4">
    <source>
        <dbReference type="ARBA" id="ARBA00022692"/>
    </source>
</evidence>
<dbReference type="InterPro" id="IPR020846">
    <property type="entry name" value="MFS_dom"/>
</dbReference>
<feature type="transmembrane region" description="Helical" evidence="7">
    <location>
        <begin position="72"/>
        <end position="97"/>
    </location>
</feature>
<dbReference type="PROSITE" id="PS50850">
    <property type="entry name" value="MFS"/>
    <property type="match status" value="1"/>
</dbReference>
<feature type="transmembrane region" description="Helical" evidence="7">
    <location>
        <begin position="134"/>
        <end position="159"/>
    </location>
</feature>
<keyword evidence="6 7" id="KW-0472">Membrane</keyword>
<feature type="transmembrane region" description="Helical" evidence="7">
    <location>
        <begin position="283"/>
        <end position="304"/>
    </location>
</feature>
<dbReference type="Pfam" id="PF07690">
    <property type="entry name" value="MFS_1"/>
    <property type="match status" value="1"/>
</dbReference>
<keyword evidence="5 7" id="KW-1133">Transmembrane helix</keyword>
<gene>
    <name evidence="9" type="ORF">SAMN06272739_1934</name>
</gene>
<feature type="transmembrane region" description="Helical" evidence="7">
    <location>
        <begin position="199"/>
        <end position="217"/>
    </location>
</feature>
<organism evidence="9 10">
    <name type="scientific">Blastococcus haudaquaticus</name>
    <dbReference type="NCBI Taxonomy" id="1938745"/>
    <lineage>
        <taxon>Bacteria</taxon>
        <taxon>Bacillati</taxon>
        <taxon>Actinomycetota</taxon>
        <taxon>Actinomycetes</taxon>
        <taxon>Geodermatophilales</taxon>
        <taxon>Geodermatophilaceae</taxon>
        <taxon>Blastococcus</taxon>
    </lineage>
</organism>
<evidence type="ECO:0000256" key="3">
    <source>
        <dbReference type="ARBA" id="ARBA00022475"/>
    </source>
</evidence>
<feature type="transmembrane region" description="Helical" evidence="7">
    <location>
        <begin position="415"/>
        <end position="435"/>
    </location>
</feature>
<feature type="transmembrane region" description="Helical" evidence="7">
    <location>
        <begin position="109"/>
        <end position="128"/>
    </location>
</feature>
<keyword evidence="10" id="KW-1185">Reference proteome</keyword>
<protein>
    <submittedName>
        <fullName evidence="9">Nitrate/nitrite transporter NarK</fullName>
    </submittedName>
</protein>
<sequence>MSELTRRRRKLRRRSGVCLEVRKQRAAVAAPTGARPMGRAYVVWLVGLLAYAVAVFHRASLGVAGVDAQERFSAGASAVSLFLVLQLAVYAGLQVPVGVAVDRFGSRRMIIAGALTMAAGQLVLALATDVPTAIAARVLVGAGDAMTFISVLRVVGLWFPGSTVPLMTQLTGILGQAGSIVAAYPLVAVLHGTSWQTTFLGAAATGVVVAILVAVALRDAPIGTEPAPVAGLRELRGNLMATWREPGTRIGLYTHLVTQFSGTVFALLWGYPFLVLGQGLSPAGAAALLTLLVLVGMGVGPLFGRLCGRWPLRRSDLVFGILALTAATWTVVLLWPGQAPLPLLVVLVVVLGTNGPGSMIGFDYARTENPAERMGSASGVVNVGGFVASLLTVLAVGVVLDLLTPGSSTAYELDAFRAAFAVQYVFWAVGLVGVVRHRRVLRARLARDGVVLAPLRVAARARLRGAPTAR</sequence>
<reference evidence="10" key="1">
    <citation type="submission" date="2017-09" db="EMBL/GenBank/DDBJ databases">
        <authorList>
            <person name="Varghese N."/>
            <person name="Submissions S."/>
        </authorList>
    </citation>
    <scope>NUCLEOTIDE SEQUENCE [LARGE SCALE GENOMIC DNA]</scope>
    <source>
        <strain evidence="10">DSM 44270</strain>
    </source>
</reference>
<accession>A0A286GSJ8</accession>
<dbReference type="Proteomes" id="UP000219482">
    <property type="component" value="Unassembled WGS sequence"/>
</dbReference>
<name>A0A286GSJ8_9ACTN</name>
<proteinExistence type="predicted"/>
<feature type="transmembrane region" description="Helical" evidence="7">
    <location>
        <begin position="41"/>
        <end position="60"/>
    </location>
</feature>
<evidence type="ECO:0000259" key="8">
    <source>
        <dbReference type="PROSITE" id="PS50850"/>
    </source>
</evidence>
<feature type="transmembrane region" description="Helical" evidence="7">
    <location>
        <begin position="341"/>
        <end position="362"/>
    </location>
</feature>